<organism evidence="2 3">
    <name type="scientific">Drosophila yakuba</name>
    <name type="common">Fruit fly</name>
    <dbReference type="NCBI Taxonomy" id="7245"/>
    <lineage>
        <taxon>Eukaryota</taxon>
        <taxon>Metazoa</taxon>
        <taxon>Ecdysozoa</taxon>
        <taxon>Arthropoda</taxon>
        <taxon>Hexapoda</taxon>
        <taxon>Insecta</taxon>
        <taxon>Pterygota</taxon>
        <taxon>Neoptera</taxon>
        <taxon>Endopterygota</taxon>
        <taxon>Diptera</taxon>
        <taxon>Brachycera</taxon>
        <taxon>Muscomorpha</taxon>
        <taxon>Ephydroidea</taxon>
        <taxon>Drosophilidae</taxon>
        <taxon>Drosophila</taxon>
        <taxon>Sophophora</taxon>
    </lineage>
</organism>
<dbReference type="KEGG" id="dya:Dyak_GE28023"/>
<gene>
    <name evidence="2" type="primary">Dyak\GE28023</name>
    <name evidence="2" type="synonym">GE28023</name>
    <name evidence="2" type="ORF">Dyak_GE28023</name>
</gene>
<keyword evidence="3" id="KW-1185">Reference proteome</keyword>
<sequence>MCARSAHNFARLKPKETTTHLLPPSFLFVSVLLVQKIKKIKKRGKFKWQCKSGSRIANRDFPAKQRSGASHKKQKLQKLRRRPAEKKKTKTRGVCQRGAQMNEMSECE</sequence>
<name>A0A0R1DVY9_DROYA</name>
<evidence type="ECO:0000313" key="2">
    <source>
        <dbReference type="EMBL" id="KRJ99392.1"/>
    </source>
</evidence>
<evidence type="ECO:0000313" key="3">
    <source>
        <dbReference type="Proteomes" id="UP000002282"/>
    </source>
</evidence>
<reference evidence="2 3" key="2">
    <citation type="journal article" date="2007" name="PLoS Biol.">
        <title>Principles of genome evolution in the Drosophila melanogaster species group.</title>
        <authorList>
            <person name="Ranz J.M."/>
            <person name="Maurin D."/>
            <person name="Chan Y.S."/>
            <person name="von Grotthuss M."/>
            <person name="Hillier L.W."/>
            <person name="Roote J."/>
            <person name="Ashburner M."/>
            <person name="Bergman C.M."/>
        </authorList>
    </citation>
    <scope>NUCLEOTIDE SEQUENCE [LARGE SCALE GENOMIC DNA]</scope>
    <source>
        <strain evidence="3">Tai18E2 / Tucson 14021-0261.01</strain>
    </source>
</reference>
<protein>
    <submittedName>
        <fullName evidence="2">Uncharacterized protein</fullName>
    </submittedName>
</protein>
<dbReference type="EMBL" id="CM000158">
    <property type="protein sequence ID" value="KRJ99392.1"/>
    <property type="molecule type" value="Genomic_DNA"/>
</dbReference>
<evidence type="ECO:0000256" key="1">
    <source>
        <dbReference type="SAM" id="MobiDB-lite"/>
    </source>
</evidence>
<proteinExistence type="predicted"/>
<feature type="region of interest" description="Disordered" evidence="1">
    <location>
        <begin position="57"/>
        <end position="108"/>
    </location>
</feature>
<reference evidence="2 3" key="1">
    <citation type="journal article" date="2007" name="Nature">
        <title>Evolution of genes and genomes on the Drosophila phylogeny.</title>
        <authorList>
            <consortium name="Drosophila 12 Genomes Consortium"/>
            <person name="Clark A.G."/>
            <person name="Eisen M.B."/>
            <person name="Smith D.R."/>
            <person name="Bergman C.M."/>
            <person name="Oliver B."/>
            <person name="Markow T.A."/>
            <person name="Kaufman T.C."/>
            <person name="Kellis M."/>
            <person name="Gelbart W."/>
            <person name="Iyer V.N."/>
            <person name="Pollard D.A."/>
            <person name="Sackton T.B."/>
            <person name="Larracuente A.M."/>
            <person name="Singh N.D."/>
            <person name="Abad J.P."/>
            <person name="Abt D.N."/>
            <person name="Adryan B."/>
            <person name="Aguade M."/>
            <person name="Akashi H."/>
            <person name="Anderson W.W."/>
            <person name="Aquadro C.F."/>
            <person name="Ardell D.H."/>
            <person name="Arguello R."/>
            <person name="Artieri C.G."/>
            <person name="Barbash D.A."/>
            <person name="Barker D."/>
            <person name="Barsanti P."/>
            <person name="Batterham P."/>
            <person name="Batzoglou S."/>
            <person name="Begun D."/>
            <person name="Bhutkar A."/>
            <person name="Blanco E."/>
            <person name="Bosak S.A."/>
            <person name="Bradley R.K."/>
            <person name="Brand A.D."/>
            <person name="Brent M.R."/>
            <person name="Brooks A.N."/>
            <person name="Brown R.H."/>
            <person name="Butlin R.K."/>
            <person name="Caggese C."/>
            <person name="Calvi B.R."/>
            <person name="Bernardo de Carvalho A."/>
            <person name="Caspi A."/>
            <person name="Castrezana S."/>
            <person name="Celniker S.E."/>
            <person name="Chang J.L."/>
            <person name="Chapple C."/>
            <person name="Chatterji S."/>
            <person name="Chinwalla A."/>
            <person name="Civetta A."/>
            <person name="Clifton S.W."/>
            <person name="Comeron J.M."/>
            <person name="Costello J.C."/>
            <person name="Coyne J.A."/>
            <person name="Daub J."/>
            <person name="David R.G."/>
            <person name="Delcher A.L."/>
            <person name="Delehaunty K."/>
            <person name="Do C.B."/>
            <person name="Ebling H."/>
            <person name="Edwards K."/>
            <person name="Eickbush T."/>
            <person name="Evans J.D."/>
            <person name="Filipski A."/>
            <person name="Findeiss S."/>
            <person name="Freyhult E."/>
            <person name="Fulton L."/>
            <person name="Fulton R."/>
            <person name="Garcia A.C."/>
            <person name="Gardiner A."/>
            <person name="Garfield D.A."/>
            <person name="Garvin B.E."/>
            <person name="Gibson G."/>
            <person name="Gilbert D."/>
            <person name="Gnerre S."/>
            <person name="Godfrey J."/>
            <person name="Good R."/>
            <person name="Gotea V."/>
            <person name="Gravely B."/>
            <person name="Greenberg A.J."/>
            <person name="Griffiths-Jones S."/>
            <person name="Gross S."/>
            <person name="Guigo R."/>
            <person name="Gustafson E.A."/>
            <person name="Haerty W."/>
            <person name="Hahn M.W."/>
            <person name="Halligan D.L."/>
            <person name="Halpern A.L."/>
            <person name="Halter G.M."/>
            <person name="Han M.V."/>
            <person name="Heger A."/>
            <person name="Hillier L."/>
            <person name="Hinrichs A.S."/>
            <person name="Holmes I."/>
            <person name="Hoskins R.A."/>
            <person name="Hubisz M.J."/>
            <person name="Hultmark D."/>
            <person name="Huntley M.A."/>
            <person name="Jaffe D.B."/>
            <person name="Jagadeeshan S."/>
            <person name="Jeck W.R."/>
            <person name="Johnson J."/>
            <person name="Jones C.D."/>
            <person name="Jordan W.C."/>
            <person name="Karpen G.H."/>
            <person name="Kataoka E."/>
            <person name="Keightley P.D."/>
            <person name="Kheradpour P."/>
            <person name="Kirkness E.F."/>
            <person name="Koerich L.B."/>
            <person name="Kristiansen K."/>
            <person name="Kudrna D."/>
            <person name="Kulathinal R.J."/>
            <person name="Kumar S."/>
            <person name="Kwok R."/>
            <person name="Lander E."/>
            <person name="Langley C.H."/>
            <person name="Lapoint R."/>
            <person name="Lazzaro B.P."/>
            <person name="Lee S.J."/>
            <person name="Levesque L."/>
            <person name="Li R."/>
            <person name="Lin C.F."/>
            <person name="Lin M.F."/>
            <person name="Lindblad-Toh K."/>
            <person name="Llopart A."/>
            <person name="Long M."/>
            <person name="Low L."/>
            <person name="Lozovsky E."/>
            <person name="Lu J."/>
            <person name="Luo M."/>
            <person name="Machado C.A."/>
            <person name="Makalowski W."/>
            <person name="Marzo M."/>
            <person name="Matsuda M."/>
            <person name="Matzkin L."/>
            <person name="McAllister B."/>
            <person name="McBride C.S."/>
            <person name="McKernan B."/>
            <person name="McKernan K."/>
            <person name="Mendez-Lago M."/>
            <person name="Minx P."/>
            <person name="Mollenhauer M.U."/>
            <person name="Montooth K."/>
            <person name="Mount S.M."/>
            <person name="Mu X."/>
            <person name="Myers E."/>
            <person name="Negre B."/>
            <person name="Newfeld S."/>
            <person name="Nielsen R."/>
            <person name="Noor M.A."/>
            <person name="O'Grady P."/>
            <person name="Pachter L."/>
            <person name="Papaceit M."/>
            <person name="Parisi M.J."/>
            <person name="Parisi M."/>
            <person name="Parts L."/>
            <person name="Pedersen J.S."/>
            <person name="Pesole G."/>
            <person name="Phillippy A.M."/>
            <person name="Ponting C.P."/>
            <person name="Pop M."/>
            <person name="Porcelli D."/>
            <person name="Powell J.R."/>
            <person name="Prohaska S."/>
            <person name="Pruitt K."/>
            <person name="Puig M."/>
            <person name="Quesneville H."/>
            <person name="Ram K.R."/>
            <person name="Rand D."/>
            <person name="Rasmussen M.D."/>
            <person name="Reed L.K."/>
            <person name="Reenan R."/>
            <person name="Reily A."/>
            <person name="Remington K.A."/>
            <person name="Rieger T.T."/>
            <person name="Ritchie M.G."/>
            <person name="Robin C."/>
            <person name="Rogers Y.H."/>
            <person name="Rohde C."/>
            <person name="Rozas J."/>
            <person name="Rubenfield M.J."/>
            <person name="Ruiz A."/>
            <person name="Russo S."/>
            <person name="Salzberg S.L."/>
            <person name="Sanchez-Gracia A."/>
            <person name="Saranga D.J."/>
            <person name="Sato H."/>
            <person name="Schaeffer S.W."/>
            <person name="Schatz M.C."/>
            <person name="Schlenke T."/>
            <person name="Schwartz R."/>
            <person name="Segarra C."/>
            <person name="Singh R.S."/>
            <person name="Sirot L."/>
            <person name="Sirota M."/>
            <person name="Sisneros N.B."/>
            <person name="Smith C.D."/>
            <person name="Smith T.F."/>
            <person name="Spieth J."/>
            <person name="Stage D.E."/>
            <person name="Stark A."/>
            <person name="Stephan W."/>
            <person name="Strausberg R.L."/>
            <person name="Strempel S."/>
            <person name="Sturgill D."/>
            <person name="Sutton G."/>
            <person name="Sutton G.G."/>
            <person name="Tao W."/>
            <person name="Teichmann S."/>
            <person name="Tobari Y.N."/>
            <person name="Tomimura Y."/>
            <person name="Tsolas J.M."/>
            <person name="Valente V.L."/>
            <person name="Venter E."/>
            <person name="Venter J.C."/>
            <person name="Vicario S."/>
            <person name="Vieira F.G."/>
            <person name="Vilella A.J."/>
            <person name="Villasante A."/>
            <person name="Walenz B."/>
            <person name="Wang J."/>
            <person name="Wasserman M."/>
            <person name="Watts T."/>
            <person name="Wilson D."/>
            <person name="Wilson R.K."/>
            <person name="Wing R.A."/>
            <person name="Wolfner M.F."/>
            <person name="Wong A."/>
            <person name="Wong G.K."/>
            <person name="Wu C.I."/>
            <person name="Wu G."/>
            <person name="Yamamoto D."/>
            <person name="Yang H.P."/>
            <person name="Yang S.P."/>
            <person name="Yorke J.A."/>
            <person name="Yoshida K."/>
            <person name="Zdobnov E."/>
            <person name="Zhang P."/>
            <person name="Zhang Y."/>
            <person name="Zimin A.V."/>
            <person name="Baldwin J."/>
            <person name="Abdouelleil A."/>
            <person name="Abdulkadir J."/>
            <person name="Abebe A."/>
            <person name="Abera B."/>
            <person name="Abreu J."/>
            <person name="Acer S.C."/>
            <person name="Aftuck L."/>
            <person name="Alexander A."/>
            <person name="An P."/>
            <person name="Anderson E."/>
            <person name="Anderson S."/>
            <person name="Arachi H."/>
            <person name="Azer M."/>
            <person name="Bachantsang P."/>
            <person name="Barry A."/>
            <person name="Bayul T."/>
            <person name="Berlin A."/>
            <person name="Bessette D."/>
            <person name="Bloom T."/>
            <person name="Blye J."/>
            <person name="Boguslavskiy L."/>
            <person name="Bonnet C."/>
            <person name="Boukhgalter B."/>
            <person name="Bourzgui I."/>
            <person name="Brown A."/>
            <person name="Cahill P."/>
            <person name="Channer S."/>
            <person name="Cheshatsang Y."/>
            <person name="Chuda L."/>
            <person name="Citroen M."/>
            <person name="Collymore A."/>
            <person name="Cooke P."/>
            <person name="Costello M."/>
            <person name="D'Aco K."/>
            <person name="Daza R."/>
            <person name="De Haan G."/>
            <person name="DeGray S."/>
            <person name="DeMaso C."/>
            <person name="Dhargay N."/>
            <person name="Dooley K."/>
            <person name="Dooley E."/>
            <person name="Doricent M."/>
            <person name="Dorje P."/>
            <person name="Dorjee K."/>
            <person name="Dupes A."/>
            <person name="Elong R."/>
            <person name="Falk J."/>
            <person name="Farina A."/>
            <person name="Faro S."/>
            <person name="Ferguson D."/>
            <person name="Fisher S."/>
            <person name="Foley C.D."/>
            <person name="Franke A."/>
            <person name="Friedrich D."/>
            <person name="Gadbois L."/>
            <person name="Gearin G."/>
            <person name="Gearin C.R."/>
            <person name="Giannoukos G."/>
            <person name="Goode T."/>
            <person name="Graham J."/>
            <person name="Grandbois E."/>
            <person name="Grewal S."/>
            <person name="Gyaltsen K."/>
            <person name="Hafez N."/>
            <person name="Hagos B."/>
            <person name="Hall J."/>
            <person name="Henson C."/>
            <person name="Hollinger A."/>
            <person name="Honan T."/>
            <person name="Huard M.D."/>
            <person name="Hughes L."/>
            <person name="Hurhula B."/>
            <person name="Husby M.E."/>
            <person name="Kamat A."/>
            <person name="Kanga B."/>
            <person name="Kashin S."/>
            <person name="Khazanovich D."/>
            <person name="Kisner P."/>
            <person name="Lance K."/>
            <person name="Lara M."/>
            <person name="Lee W."/>
            <person name="Lennon N."/>
            <person name="Letendre F."/>
            <person name="LeVine R."/>
            <person name="Lipovsky A."/>
            <person name="Liu X."/>
            <person name="Liu J."/>
            <person name="Liu S."/>
            <person name="Lokyitsang T."/>
            <person name="Lokyitsang Y."/>
            <person name="Lubonja R."/>
            <person name="Lui A."/>
            <person name="MacDonald P."/>
            <person name="Magnisalis V."/>
            <person name="Maru K."/>
            <person name="Matthews C."/>
            <person name="McCusker W."/>
            <person name="McDonough S."/>
            <person name="Mehta T."/>
            <person name="Meldrim J."/>
            <person name="Meneus L."/>
            <person name="Mihai O."/>
            <person name="Mihalev A."/>
            <person name="Mihova T."/>
            <person name="Mittelman R."/>
            <person name="Mlenga V."/>
            <person name="Montmayeur A."/>
            <person name="Mulrain L."/>
            <person name="Navidi A."/>
            <person name="Naylor J."/>
            <person name="Negash T."/>
            <person name="Nguyen T."/>
            <person name="Nguyen N."/>
            <person name="Nicol R."/>
            <person name="Norbu C."/>
            <person name="Norbu N."/>
            <person name="Novod N."/>
            <person name="O'Neill B."/>
            <person name="Osman S."/>
            <person name="Markiewicz E."/>
            <person name="Oyono O.L."/>
            <person name="Patti C."/>
            <person name="Phunkhang P."/>
            <person name="Pierre F."/>
            <person name="Priest M."/>
            <person name="Raghuraman S."/>
            <person name="Rege F."/>
            <person name="Reyes R."/>
            <person name="Rise C."/>
            <person name="Rogov P."/>
            <person name="Ross K."/>
            <person name="Ryan E."/>
            <person name="Settipalli S."/>
            <person name="Shea T."/>
            <person name="Sherpa N."/>
            <person name="Shi L."/>
            <person name="Shih D."/>
            <person name="Sparrow T."/>
            <person name="Spaulding J."/>
            <person name="Stalker J."/>
            <person name="Stange-Thomann N."/>
            <person name="Stavropoulos S."/>
            <person name="Stone C."/>
            <person name="Strader C."/>
            <person name="Tesfaye S."/>
            <person name="Thomson T."/>
            <person name="Thoulutsang Y."/>
            <person name="Thoulutsang D."/>
            <person name="Topham K."/>
            <person name="Topping I."/>
            <person name="Tsamla T."/>
            <person name="Vassiliev H."/>
            <person name="Vo A."/>
            <person name="Wangchuk T."/>
            <person name="Wangdi T."/>
            <person name="Weiand M."/>
            <person name="Wilkinson J."/>
            <person name="Wilson A."/>
            <person name="Yadav S."/>
            <person name="Young G."/>
            <person name="Yu Q."/>
            <person name="Zembek L."/>
            <person name="Zhong D."/>
            <person name="Zimmer A."/>
            <person name="Zwirko Z."/>
            <person name="Jaffe D.B."/>
            <person name="Alvarez P."/>
            <person name="Brockman W."/>
            <person name="Butler J."/>
            <person name="Chin C."/>
            <person name="Gnerre S."/>
            <person name="Grabherr M."/>
            <person name="Kleber M."/>
            <person name="Mauceli E."/>
            <person name="MacCallum I."/>
        </authorList>
    </citation>
    <scope>NUCLEOTIDE SEQUENCE [LARGE SCALE GENOMIC DNA]</scope>
    <source>
        <strain evidence="3">Tai18E2 / Tucson 14021-0261.01</strain>
    </source>
</reference>
<accession>A0A0R1DVY9</accession>
<dbReference type="AlphaFoldDB" id="A0A0R1DVY9"/>
<feature type="compositionally biased region" description="Basic residues" evidence="1">
    <location>
        <begin position="69"/>
        <end position="91"/>
    </location>
</feature>
<dbReference type="Proteomes" id="UP000002282">
    <property type="component" value="Chromosome 2R"/>
</dbReference>